<dbReference type="EMBL" id="KN831769">
    <property type="protein sequence ID" value="KIM47941.1"/>
    <property type="molecule type" value="Genomic_DNA"/>
</dbReference>
<keyword evidence="9 10" id="KW-0449">Lipoprotein</keyword>
<dbReference type="HOGENOM" id="CLU_021855_2_2_1"/>
<evidence type="ECO:0000313" key="13">
    <source>
        <dbReference type="EMBL" id="KIM47941.1"/>
    </source>
</evidence>
<dbReference type="Pfam" id="PF07983">
    <property type="entry name" value="X8"/>
    <property type="match status" value="1"/>
</dbReference>
<dbReference type="AlphaFoldDB" id="A0A0C3CVQ3"/>
<dbReference type="SMART" id="SM00768">
    <property type="entry name" value="X8"/>
    <property type="match status" value="1"/>
</dbReference>
<evidence type="ECO:0000256" key="5">
    <source>
        <dbReference type="ARBA" id="ARBA00022729"/>
    </source>
</evidence>
<dbReference type="InterPro" id="IPR017853">
    <property type="entry name" value="GH"/>
</dbReference>
<dbReference type="Pfam" id="PF03198">
    <property type="entry name" value="Glyco_hydro_72"/>
    <property type="match status" value="2"/>
</dbReference>
<keyword evidence="4 10" id="KW-0336">GPI-anchor</keyword>
<feature type="chain" id="PRO_5005111288" description="1,3-beta-glucanosyltransferase" evidence="10">
    <location>
        <begin position="24"/>
        <end position="536"/>
    </location>
</feature>
<evidence type="ECO:0000256" key="9">
    <source>
        <dbReference type="ARBA" id="ARBA00023288"/>
    </source>
</evidence>
<comment type="subcellular location">
    <subcellularLocation>
        <location evidence="1">Cell envelope</location>
    </subcellularLocation>
    <subcellularLocation>
        <location evidence="10">Cell membrane</location>
        <topology evidence="10">Lipid-anchor</topology>
        <topology evidence="10">GPI-anchor</topology>
    </subcellularLocation>
    <subcellularLocation>
        <location evidence="2">Membrane</location>
        <topology evidence="2">Lipid-anchor</topology>
        <topology evidence="2">GPI-anchor</topology>
    </subcellularLocation>
</comment>
<feature type="domain" description="X8" evidence="12">
    <location>
        <begin position="375"/>
        <end position="475"/>
    </location>
</feature>
<sequence>MFASLRAPALVTVLGFLACTVQAIPKITRTGRYLYDDSGTRFYIKGIAYQEQGDVVASTDNPFGEPSNFIDPLSLGDACKRDLPFLQQLGVNVIRVYSVNSTLNHDDCMNAFSQAGIYTIIDLALPLNGSIDRLSPSWGTNLLNQYIHTIDAFSKYDNVLAFNIGNEVVIQTTTSKSKGSSALVGYAAINGASNWREPLANYLTCDPSNGNSDSSAIDLYGLNDYEWCGDSTFQSSYARTTAAFAQYNVVAYFSEFGCISSPPRLWTESVALFSSDMNTVWSGGIAFSYFPAASAAGQFGMVTISQDTKTVTTSDDFDRLKTQYGLVSFINSPSQSSVAAAAYPSCPASTDAFLASSTLPPTPNEAACNCLENALSCQFTPATNNYTEVVGQLLNVGCSLLGQAGASCTDIGGNGSTGVYGRISDCDPTIKLSYVMSQYYEANGKNPQSCSFAGNGTVNPSSVSAANAAASSCISNPGAVFTPTAVPTTNGGATGKATATGKTGSANAAFGRVDAVLLSMSIMAIFSVIGGVWTLA</sequence>
<evidence type="ECO:0000256" key="6">
    <source>
        <dbReference type="ARBA" id="ARBA00023136"/>
    </source>
</evidence>
<dbReference type="Proteomes" id="UP000053424">
    <property type="component" value="Unassembled WGS sequence"/>
</dbReference>
<evidence type="ECO:0000256" key="10">
    <source>
        <dbReference type="RuleBase" id="RU361209"/>
    </source>
</evidence>
<protein>
    <recommendedName>
        <fullName evidence="10">1,3-beta-glucanosyltransferase</fullName>
        <ecNumber evidence="10">2.4.1.-</ecNumber>
    </recommendedName>
</protein>
<evidence type="ECO:0000256" key="1">
    <source>
        <dbReference type="ARBA" id="ARBA00004196"/>
    </source>
</evidence>
<name>A0A0C3CVQ3_HEBCY</name>
<dbReference type="OrthoDB" id="421038at2759"/>
<gene>
    <name evidence="13" type="ORF">M413DRAFT_439638</name>
</gene>
<dbReference type="GO" id="GO:0005886">
    <property type="term" value="C:plasma membrane"/>
    <property type="evidence" value="ECO:0007669"/>
    <property type="project" value="UniProtKB-SubCell"/>
</dbReference>
<feature type="signal peptide" evidence="10">
    <location>
        <begin position="1"/>
        <end position="23"/>
    </location>
</feature>
<dbReference type="Gene3D" id="3.20.20.80">
    <property type="entry name" value="Glycosidases"/>
    <property type="match status" value="1"/>
</dbReference>
<dbReference type="EC" id="2.4.1.-" evidence="10"/>
<proteinExistence type="inferred from homology"/>
<dbReference type="InterPro" id="IPR004886">
    <property type="entry name" value="Glucanosyltransferase"/>
</dbReference>
<dbReference type="PROSITE" id="PS51257">
    <property type="entry name" value="PROKAR_LIPOPROTEIN"/>
    <property type="match status" value="1"/>
</dbReference>
<keyword evidence="10" id="KW-0808">Transferase</keyword>
<comment type="function">
    <text evidence="10">Splits internally a 1,3-beta-glucan molecule and transfers the newly generated reducing end (the donor) to the non-reducing end of another 1,3-beta-glucan molecule (the acceptor) forming a 1,3-beta linkage, resulting in the elongation of 1,3-beta-glucan chains in the cell wall.</text>
</comment>
<keyword evidence="11" id="KW-1133">Transmembrane helix</keyword>
<dbReference type="Gene3D" id="1.20.58.1040">
    <property type="match status" value="1"/>
</dbReference>
<keyword evidence="5 10" id="KW-0732">Signal</keyword>
<evidence type="ECO:0000256" key="3">
    <source>
        <dbReference type="ARBA" id="ARBA00007528"/>
    </source>
</evidence>
<evidence type="ECO:0000256" key="11">
    <source>
        <dbReference type="SAM" id="Phobius"/>
    </source>
</evidence>
<keyword evidence="7" id="KW-1015">Disulfide bond</keyword>
<keyword evidence="8" id="KW-0325">Glycoprotein</keyword>
<evidence type="ECO:0000256" key="8">
    <source>
        <dbReference type="ARBA" id="ARBA00023180"/>
    </source>
</evidence>
<evidence type="ECO:0000256" key="4">
    <source>
        <dbReference type="ARBA" id="ARBA00022622"/>
    </source>
</evidence>
<dbReference type="GO" id="GO:0071970">
    <property type="term" value="P:fungal-type cell wall (1-&gt;3)-beta-D-glucan biosynthetic process"/>
    <property type="evidence" value="ECO:0007669"/>
    <property type="project" value="TreeGrafter"/>
</dbReference>
<keyword evidence="6 10" id="KW-0472">Membrane</keyword>
<reference evidence="14" key="2">
    <citation type="submission" date="2015-01" db="EMBL/GenBank/DDBJ databases">
        <title>Evolutionary Origins and Diversification of the Mycorrhizal Mutualists.</title>
        <authorList>
            <consortium name="DOE Joint Genome Institute"/>
            <consortium name="Mycorrhizal Genomics Consortium"/>
            <person name="Kohler A."/>
            <person name="Kuo A."/>
            <person name="Nagy L.G."/>
            <person name="Floudas D."/>
            <person name="Copeland A."/>
            <person name="Barry K.W."/>
            <person name="Cichocki N."/>
            <person name="Veneault-Fourrey C."/>
            <person name="LaButti K."/>
            <person name="Lindquist E.A."/>
            <person name="Lipzen A."/>
            <person name="Lundell T."/>
            <person name="Morin E."/>
            <person name="Murat C."/>
            <person name="Riley R."/>
            <person name="Ohm R."/>
            <person name="Sun H."/>
            <person name="Tunlid A."/>
            <person name="Henrissat B."/>
            <person name="Grigoriev I.V."/>
            <person name="Hibbett D.S."/>
            <person name="Martin F."/>
        </authorList>
    </citation>
    <scope>NUCLEOTIDE SEQUENCE [LARGE SCALE GENOMIC DNA]</scope>
    <source>
        <strain evidence="14">h7</strain>
    </source>
</reference>
<dbReference type="STRING" id="686832.A0A0C3CVQ3"/>
<comment type="similarity">
    <text evidence="3 10">Belongs to the glycosyl hydrolase 72 family.</text>
</comment>
<dbReference type="GO" id="GO:0042124">
    <property type="term" value="F:1,3-beta-glucanosyltransferase activity"/>
    <property type="evidence" value="ECO:0007669"/>
    <property type="project" value="TreeGrafter"/>
</dbReference>
<dbReference type="GO" id="GO:0031505">
    <property type="term" value="P:fungal-type cell wall organization"/>
    <property type="evidence" value="ECO:0007669"/>
    <property type="project" value="TreeGrafter"/>
</dbReference>
<dbReference type="PANTHER" id="PTHR31468:SF2">
    <property type="entry name" value="1,3-BETA-GLUCANOSYLTRANSFERASE GAS1"/>
    <property type="match status" value="1"/>
</dbReference>
<feature type="transmembrane region" description="Helical" evidence="11">
    <location>
        <begin position="515"/>
        <end position="535"/>
    </location>
</feature>
<accession>A0A0C3CVQ3</accession>
<evidence type="ECO:0000256" key="2">
    <source>
        <dbReference type="ARBA" id="ARBA00004589"/>
    </source>
</evidence>
<dbReference type="SUPFAM" id="SSF51445">
    <property type="entry name" value="(Trans)glycosidases"/>
    <property type="match status" value="1"/>
</dbReference>
<evidence type="ECO:0000256" key="7">
    <source>
        <dbReference type="ARBA" id="ARBA00023157"/>
    </source>
</evidence>
<dbReference type="PANTHER" id="PTHR31468">
    <property type="entry name" value="1,3-BETA-GLUCANOSYLTRANSFERASE GAS1"/>
    <property type="match status" value="1"/>
</dbReference>
<keyword evidence="14" id="KW-1185">Reference proteome</keyword>
<keyword evidence="11" id="KW-0812">Transmembrane</keyword>
<dbReference type="GO" id="GO:0098552">
    <property type="term" value="C:side of membrane"/>
    <property type="evidence" value="ECO:0007669"/>
    <property type="project" value="UniProtKB-KW"/>
</dbReference>
<dbReference type="InterPro" id="IPR012946">
    <property type="entry name" value="X8"/>
</dbReference>
<evidence type="ECO:0000259" key="12">
    <source>
        <dbReference type="SMART" id="SM00768"/>
    </source>
</evidence>
<reference evidence="13 14" key="1">
    <citation type="submission" date="2014-04" db="EMBL/GenBank/DDBJ databases">
        <authorList>
            <consortium name="DOE Joint Genome Institute"/>
            <person name="Kuo A."/>
            <person name="Gay G."/>
            <person name="Dore J."/>
            <person name="Kohler A."/>
            <person name="Nagy L.G."/>
            <person name="Floudas D."/>
            <person name="Copeland A."/>
            <person name="Barry K.W."/>
            <person name="Cichocki N."/>
            <person name="Veneault-Fourrey C."/>
            <person name="LaButti K."/>
            <person name="Lindquist E.A."/>
            <person name="Lipzen A."/>
            <person name="Lundell T."/>
            <person name="Morin E."/>
            <person name="Murat C."/>
            <person name="Sun H."/>
            <person name="Tunlid A."/>
            <person name="Henrissat B."/>
            <person name="Grigoriev I.V."/>
            <person name="Hibbett D.S."/>
            <person name="Martin F."/>
            <person name="Nordberg H.P."/>
            <person name="Cantor M.N."/>
            <person name="Hua S.X."/>
        </authorList>
    </citation>
    <scope>NUCLEOTIDE SEQUENCE [LARGE SCALE GENOMIC DNA]</scope>
    <source>
        <strain evidence="14">h7</strain>
    </source>
</reference>
<organism evidence="13 14">
    <name type="scientific">Hebeloma cylindrosporum</name>
    <dbReference type="NCBI Taxonomy" id="76867"/>
    <lineage>
        <taxon>Eukaryota</taxon>
        <taxon>Fungi</taxon>
        <taxon>Dikarya</taxon>
        <taxon>Basidiomycota</taxon>
        <taxon>Agaricomycotina</taxon>
        <taxon>Agaricomycetes</taxon>
        <taxon>Agaricomycetidae</taxon>
        <taxon>Agaricales</taxon>
        <taxon>Agaricineae</taxon>
        <taxon>Hymenogastraceae</taxon>
        <taxon>Hebeloma</taxon>
    </lineage>
</organism>
<evidence type="ECO:0000313" key="14">
    <source>
        <dbReference type="Proteomes" id="UP000053424"/>
    </source>
</evidence>